<sequence>MYVQVSASLDKLATPRLLPSAVKLADPPIKPFLNPLDYAETLADVYEELEAASEHDKARLYMEQSFVFRGLADRKLLRRSLQSAQLSSVTEFEMLVYAAWLTYEKRLENFEVQLTSRGEGSYLSQSPRTSNFSETALGVDASKVLSRASADELSTETHSKVTVDEDSFVVYFGEEKVKCSRQKIAGLSPNLSSLLSECSPGTQTSVINLLQCSVSLTGMRAIDEFSIKGTLSNHLSVNTLLEVLAFANKFGCHKLKSTCDKNLAGLVSDIPDALLLFVLGLEETAQSLVVSCLRVFLRELPKSLQSQQIASLFCTAEVRKKLTNIGPACFALYSLLSQVAMEEDMCSNLSVVLLERLKECATSCRQRQLVLHQLGCVMLARKQYTEAQFLFEAAAMEGHVYSLLGVARAKCKRGQRLSAYIDITALISAYKPRGWMYQERSLCCDAAQKLADLDKATEMDPTLPYPYKYRAAMLMDKHEGQLAISEINRLLSFKVSADCLELRSLFNLFLEDYKEAMKDIRALLSLKPSYRLFAGHLSAKQLLSFLGQYVPEMSKTDCWRQLQECCSSLDDIGALAVIHKVLESDPGRGSLFFWQALFLLRLNCPKAALHSLHLASKNASSDHERAIYEGWIYHHTNRREDAIWKAEESIESQPTFEAFLLNASSLADATPDPLSLKRVVGLLKEALKYPSHGLRKGQALNHLGNILLDSGHIERAAECYRNAIALGHTLAHQGLAEVYSSQGQRKLAHQEMTKLIQKAKNKASAYEKRSEYSEVEEAINDLNHATKLNPLRPFPYKFRAAVLMDKERHSEAIEELSKALSFKPDAQLLHLRATFSKFLGDESRSLQDCCAALSLDSNHADTLRLYAHLRSPQVH</sequence>
<keyword evidence="2" id="KW-1185">Reference proteome</keyword>
<accession>A0ACC2DEC8</accession>
<protein>
    <submittedName>
        <fullName evidence="1">Uncharacterized protein</fullName>
    </submittedName>
</protein>
<dbReference type="Proteomes" id="UP001162992">
    <property type="component" value="Chromosome 6"/>
</dbReference>
<evidence type="ECO:0000313" key="1">
    <source>
        <dbReference type="EMBL" id="KAJ7552626.1"/>
    </source>
</evidence>
<reference evidence="2" key="1">
    <citation type="journal article" date="2024" name="Proc. Natl. Acad. Sci. U.S.A.">
        <title>Extraordinary preservation of gene collinearity over three hundred million years revealed in homosporous lycophytes.</title>
        <authorList>
            <person name="Li C."/>
            <person name="Wickell D."/>
            <person name="Kuo L.Y."/>
            <person name="Chen X."/>
            <person name="Nie B."/>
            <person name="Liao X."/>
            <person name="Peng D."/>
            <person name="Ji J."/>
            <person name="Jenkins J."/>
            <person name="Williams M."/>
            <person name="Shu S."/>
            <person name="Plott C."/>
            <person name="Barry K."/>
            <person name="Rajasekar S."/>
            <person name="Grimwood J."/>
            <person name="Han X."/>
            <person name="Sun S."/>
            <person name="Hou Z."/>
            <person name="He W."/>
            <person name="Dai G."/>
            <person name="Sun C."/>
            <person name="Schmutz J."/>
            <person name="Leebens-Mack J.H."/>
            <person name="Li F.W."/>
            <person name="Wang L."/>
        </authorList>
    </citation>
    <scope>NUCLEOTIDE SEQUENCE [LARGE SCALE GENOMIC DNA]</scope>
    <source>
        <strain evidence="2">cv. PW_Plant_1</strain>
    </source>
</reference>
<organism evidence="1 2">
    <name type="scientific">Diphasiastrum complanatum</name>
    <name type="common">Issler's clubmoss</name>
    <name type="synonym">Lycopodium complanatum</name>
    <dbReference type="NCBI Taxonomy" id="34168"/>
    <lineage>
        <taxon>Eukaryota</taxon>
        <taxon>Viridiplantae</taxon>
        <taxon>Streptophyta</taxon>
        <taxon>Embryophyta</taxon>
        <taxon>Tracheophyta</taxon>
        <taxon>Lycopodiopsida</taxon>
        <taxon>Lycopodiales</taxon>
        <taxon>Lycopodiaceae</taxon>
        <taxon>Lycopodioideae</taxon>
        <taxon>Diphasiastrum</taxon>
    </lineage>
</organism>
<dbReference type="EMBL" id="CM055097">
    <property type="protein sequence ID" value="KAJ7552626.1"/>
    <property type="molecule type" value="Genomic_DNA"/>
</dbReference>
<proteinExistence type="predicted"/>
<gene>
    <name evidence="1" type="ORF">O6H91_06G062200</name>
</gene>
<name>A0ACC2DEC8_DIPCM</name>
<evidence type="ECO:0000313" key="2">
    <source>
        <dbReference type="Proteomes" id="UP001162992"/>
    </source>
</evidence>
<comment type="caution">
    <text evidence="1">The sequence shown here is derived from an EMBL/GenBank/DDBJ whole genome shotgun (WGS) entry which is preliminary data.</text>
</comment>